<feature type="region of interest" description="Disordered" evidence="1">
    <location>
        <begin position="1"/>
        <end position="32"/>
    </location>
</feature>
<dbReference type="Proteomes" id="UP000826651">
    <property type="component" value="Unassembled WGS sequence"/>
</dbReference>
<gene>
    <name evidence="2" type="ORF">KCQ71_25730</name>
</gene>
<evidence type="ECO:0000313" key="2">
    <source>
        <dbReference type="EMBL" id="MBZ2199568.1"/>
    </source>
</evidence>
<dbReference type="EMBL" id="JAGSHT010000030">
    <property type="protein sequence ID" value="MBZ2199568.1"/>
    <property type="molecule type" value="Genomic_DNA"/>
</dbReference>
<evidence type="ECO:0008006" key="4">
    <source>
        <dbReference type="Google" id="ProtNLM"/>
    </source>
</evidence>
<feature type="compositionally biased region" description="Gly residues" evidence="1">
    <location>
        <begin position="9"/>
        <end position="32"/>
    </location>
</feature>
<comment type="caution">
    <text evidence="2">The sequence shown here is derived from an EMBL/GenBank/DDBJ whole genome shotgun (WGS) entry which is preliminary data.</text>
</comment>
<evidence type="ECO:0000256" key="1">
    <source>
        <dbReference type="SAM" id="MobiDB-lite"/>
    </source>
</evidence>
<protein>
    <recommendedName>
        <fullName evidence="4">FXSXX-COOH protein</fullName>
    </recommendedName>
</protein>
<organism evidence="2 3">
    <name type="scientific">Occultella gossypii</name>
    <dbReference type="NCBI Taxonomy" id="2800820"/>
    <lineage>
        <taxon>Bacteria</taxon>
        <taxon>Bacillati</taxon>
        <taxon>Actinomycetota</taxon>
        <taxon>Actinomycetes</taxon>
        <taxon>Micrococcales</taxon>
        <taxon>Ruaniaceae</taxon>
        <taxon>Occultella</taxon>
    </lineage>
</organism>
<dbReference type="RefSeq" id="WP_223411566.1">
    <property type="nucleotide sequence ID" value="NZ_JAGSHT010000030.1"/>
</dbReference>
<evidence type="ECO:0000313" key="3">
    <source>
        <dbReference type="Proteomes" id="UP000826651"/>
    </source>
</evidence>
<proteinExistence type="predicted"/>
<reference evidence="2 3" key="1">
    <citation type="submission" date="2021-04" db="EMBL/GenBank/DDBJ databases">
        <title>Ruania sp. nov., isolated from sandy soil of mangrove forest.</title>
        <authorList>
            <person name="Ge X."/>
            <person name="Huang R."/>
            <person name="Liu W."/>
        </authorList>
    </citation>
    <scope>NUCLEOTIDE SEQUENCE [LARGE SCALE GENOMIC DNA]</scope>
    <source>
        <strain evidence="2 3">N2-46</strain>
    </source>
</reference>
<accession>A0ABS7SJV0</accession>
<feature type="non-terminal residue" evidence="2">
    <location>
        <position position="86"/>
    </location>
</feature>
<keyword evidence="3" id="KW-1185">Reference proteome</keyword>
<name>A0ABS7SJV0_9MICO</name>
<sequence length="86" mass="8063">MDDTTTTTGGPGSPSGAGSSGGSGGGAGSGGGGVALASRMHLSLAELMSGSLDDQLIAIDALTCSIAAGDPITESDRYGTAFLGQA</sequence>